<reference evidence="3 4" key="1">
    <citation type="submission" date="2018-10" db="EMBL/GenBank/DDBJ databases">
        <title>Isolation, diversity and antifungal activity of actinobacteria from wheat.</title>
        <authorList>
            <person name="Han C."/>
        </authorList>
    </citation>
    <scope>NUCLEOTIDE SEQUENCE [LARGE SCALE GENOMIC DNA]</scope>
    <source>
        <strain evidence="3 4">NEAU-YY642</strain>
    </source>
</reference>
<dbReference type="AlphaFoldDB" id="A0A3M2KXN5"/>
<name>A0A3M2KXN5_9ACTN</name>
<gene>
    <name evidence="3" type="ORF">EBN88_27500</name>
</gene>
<feature type="compositionally biased region" description="Basic and acidic residues" evidence="1">
    <location>
        <begin position="1"/>
        <end position="12"/>
    </location>
</feature>
<sequence>MLKGKGAADRAHRAAAGGPVHSGGPGHGTERDGGVGARQGPDDGGARHHEGATGGLPSAPRRSRRAQRGPCLVPRSGTGPGALVRRGRCRARGVARCRPAHATRRVFPGPCSVSPVRRAEGEPPVGHAAARAAVVFWPHGPLPYIPFHLSHVDGRPLADEWTVTTVASSAQLLPGSTGHRRRRRLLVVGAPSADVRFQLPDQPQIVDHARELARRVPRARLLVGDDATPRTVLAATRKTDYLHIAAHGSQDVEAPWCQCLYLSPDPGENDGRLFAHQILALDLRGVDLVTLSACESAMGRYDLNDNPRGLPAAFLLAGARTVVGVLWPVTAPVATLFFDDLYTRLAAGDTKRDAFRHAQLATRVVHPAYRDRGAFTLIGDWR</sequence>
<evidence type="ECO:0000313" key="3">
    <source>
        <dbReference type="EMBL" id="RMI29406.1"/>
    </source>
</evidence>
<feature type="region of interest" description="Disordered" evidence="1">
    <location>
        <begin position="1"/>
        <end position="84"/>
    </location>
</feature>
<protein>
    <submittedName>
        <fullName evidence="3">CHAT domain-containing protein</fullName>
    </submittedName>
</protein>
<evidence type="ECO:0000256" key="1">
    <source>
        <dbReference type="SAM" id="MobiDB-lite"/>
    </source>
</evidence>
<dbReference type="Pfam" id="PF12770">
    <property type="entry name" value="CHAT"/>
    <property type="match status" value="1"/>
</dbReference>
<proteinExistence type="predicted"/>
<feature type="compositionally biased region" description="Basic and acidic residues" evidence="1">
    <location>
        <begin position="40"/>
        <end position="51"/>
    </location>
</feature>
<keyword evidence="4" id="KW-1185">Reference proteome</keyword>
<dbReference type="InterPro" id="IPR024983">
    <property type="entry name" value="CHAT_dom"/>
</dbReference>
<feature type="domain" description="CHAT" evidence="2">
    <location>
        <begin position="129"/>
        <end position="363"/>
    </location>
</feature>
<accession>A0A3M2KXN5</accession>
<dbReference type="Proteomes" id="UP000278673">
    <property type="component" value="Unassembled WGS sequence"/>
</dbReference>
<evidence type="ECO:0000259" key="2">
    <source>
        <dbReference type="Pfam" id="PF12770"/>
    </source>
</evidence>
<dbReference type="EMBL" id="RFFJ01000262">
    <property type="protein sequence ID" value="RMI29406.1"/>
    <property type="molecule type" value="Genomic_DNA"/>
</dbReference>
<comment type="caution">
    <text evidence="3">The sequence shown here is derived from an EMBL/GenBank/DDBJ whole genome shotgun (WGS) entry which is preliminary data.</text>
</comment>
<organism evidence="3 4">
    <name type="scientific">Streptomyces triticirhizae</name>
    <dbReference type="NCBI Taxonomy" id="2483353"/>
    <lineage>
        <taxon>Bacteria</taxon>
        <taxon>Bacillati</taxon>
        <taxon>Actinomycetota</taxon>
        <taxon>Actinomycetes</taxon>
        <taxon>Kitasatosporales</taxon>
        <taxon>Streptomycetaceae</taxon>
        <taxon>Streptomyces</taxon>
    </lineage>
</organism>
<evidence type="ECO:0000313" key="4">
    <source>
        <dbReference type="Proteomes" id="UP000278673"/>
    </source>
</evidence>